<evidence type="ECO:0000313" key="14">
    <source>
        <dbReference type="Proteomes" id="UP000823561"/>
    </source>
</evidence>
<evidence type="ECO:0000256" key="7">
    <source>
        <dbReference type="ARBA" id="ARBA00022989"/>
    </source>
</evidence>
<keyword evidence="4" id="KW-0050">Antiport</keyword>
<keyword evidence="9" id="KW-0325">Glycoprotein</keyword>
<keyword evidence="6 12" id="KW-0812">Transmembrane</keyword>
<evidence type="ECO:0000256" key="3">
    <source>
        <dbReference type="ARBA" id="ARBA00022448"/>
    </source>
</evidence>
<evidence type="ECO:0000256" key="12">
    <source>
        <dbReference type="RuleBase" id="RU368066"/>
    </source>
</evidence>
<evidence type="ECO:0000256" key="6">
    <source>
        <dbReference type="ARBA" id="ARBA00022692"/>
    </source>
</evidence>
<feature type="transmembrane region" description="Helical" evidence="12">
    <location>
        <begin position="237"/>
        <end position="257"/>
    </location>
</feature>
<dbReference type="Pfam" id="PF04515">
    <property type="entry name" value="Choline_transpo"/>
    <property type="match status" value="1"/>
</dbReference>
<comment type="catalytic activity">
    <reaction evidence="10">
        <text>choline(out) + n H(+)(in) = choline(in) + n H(+)(out)</text>
        <dbReference type="Rhea" id="RHEA:75463"/>
        <dbReference type="ChEBI" id="CHEBI:15354"/>
        <dbReference type="ChEBI" id="CHEBI:15378"/>
    </reaction>
</comment>
<feature type="transmembrane region" description="Helical" evidence="12">
    <location>
        <begin position="264"/>
        <end position="282"/>
    </location>
</feature>
<keyword evidence="7 12" id="KW-1133">Transmembrane helix</keyword>
<proteinExistence type="inferred from homology"/>
<feature type="transmembrane region" description="Helical" evidence="12">
    <location>
        <begin position="320"/>
        <end position="341"/>
    </location>
</feature>
<feature type="transmembrane region" description="Helical" evidence="12">
    <location>
        <begin position="540"/>
        <end position="557"/>
    </location>
</feature>
<feature type="transmembrane region" description="Helical" evidence="12">
    <location>
        <begin position="33"/>
        <end position="55"/>
    </location>
</feature>
<accession>A0AAV6GLU4</accession>
<comment type="function">
    <text evidence="12">Choline transporter.</text>
</comment>
<comment type="similarity">
    <text evidence="2 12">Belongs to the CTL (choline transporter-like) family.</text>
</comment>
<comment type="subcellular location">
    <subcellularLocation>
        <location evidence="1 12">Cell membrane</location>
        <topology evidence="1 12">Multi-pass membrane protein</topology>
    </subcellularLocation>
</comment>
<comment type="caution">
    <text evidence="13">The sequence shown here is derived from an EMBL/GenBank/DDBJ whole genome shotgun (WGS) entry which is preliminary data.</text>
</comment>
<dbReference type="InterPro" id="IPR007603">
    <property type="entry name" value="Choline_transptr-like"/>
</dbReference>
<name>A0AAV6GLU4_9TELE</name>
<evidence type="ECO:0000313" key="13">
    <source>
        <dbReference type="EMBL" id="KAG5275800.1"/>
    </source>
</evidence>
<evidence type="ECO:0000256" key="5">
    <source>
        <dbReference type="ARBA" id="ARBA00022475"/>
    </source>
</evidence>
<keyword evidence="14" id="KW-1185">Reference proteome</keyword>
<comment type="function">
    <text evidence="11">Choline/H+ antiporter.</text>
</comment>
<evidence type="ECO:0000256" key="8">
    <source>
        <dbReference type="ARBA" id="ARBA00023136"/>
    </source>
</evidence>
<dbReference type="AlphaFoldDB" id="A0AAV6GLU4"/>
<dbReference type="Proteomes" id="UP000823561">
    <property type="component" value="Chromosome 9"/>
</dbReference>
<sequence>MARKTEIPSYYGEPQKFDPTFRGPIHNRSCTDVLCCVIFIIVILGYIALGTVAWIHGDPRKVVYPTDSHGQFCGQQGTPNANKAILFYFNILHCANPAVLINLQCPTTQLCVSKCPDRFATYLDMQYNYRYNKSYWEYYRQFCKPGFDNPWKSVAQVLRDEDCPSMIVPSRPFLQRCFPDFITRNGTLTVANKTDFKDGLGKTRSVTDLRDAANGITALLDAKEVGIKIFEDYASSWYWILIGLVITMVVSLLFILLLRFTAGVLLWLVIFGVITAVGYGIWHCYWEYSVLQGKPDADVTISDIGFQTDFRVYLQLSQTWLIFMISLAVIEAIVILMLIFLRSRVRIAIALLKEGSKAIGYIMSTLFYPIITFFLLAVCIAYWAVTAVFLASSGDAVYKVMSTQPKCQYANLTCNPETFNKTNVTKLCPGAQCTFAFYGGESVYHRYIFILQLGNLLVFLWLVNFTIALGQCTLAGAFASYYWALKKPADIPACPLFAAFGRAIRYHTGSLAFGALILSIVQFFRIILEYLDHKLKGAQNAFARFLLCCLKCCFWCLEHFIKFMNRNAYIMIAIYGKNFCTSAKDAFFLLMRNVVRVAVLDKVTDFLLFLGKLLISGSVGVLAFFFFTRKIPVIQEEVPSLNYYWVPLLTVIFGSYLVAHGFFNVYAMCVDTLFLCFCEDLERNDGSPGKPYFMSPGLHKILRRADQPGKQADFQFSSMPPVAMALTSDLLPSVTCRSASGCRLLIVLIAALPTKQQRLVDLERNNGSAARPYYMSSELRNILNKKNVKRRPTKKK</sequence>
<feature type="transmembrane region" description="Helical" evidence="12">
    <location>
        <begin position="641"/>
        <end position="663"/>
    </location>
</feature>
<evidence type="ECO:0000256" key="9">
    <source>
        <dbReference type="ARBA" id="ARBA00023180"/>
    </source>
</evidence>
<evidence type="ECO:0000256" key="4">
    <source>
        <dbReference type="ARBA" id="ARBA00022449"/>
    </source>
</evidence>
<evidence type="ECO:0000256" key="1">
    <source>
        <dbReference type="ARBA" id="ARBA00004651"/>
    </source>
</evidence>
<evidence type="ECO:0000256" key="2">
    <source>
        <dbReference type="ARBA" id="ARBA00007168"/>
    </source>
</evidence>
<gene>
    <name evidence="13" type="ORF">AALO_G00124710</name>
</gene>
<keyword evidence="5" id="KW-1003">Cell membrane</keyword>
<dbReference type="EMBL" id="JADWDJ010000009">
    <property type="protein sequence ID" value="KAG5275800.1"/>
    <property type="molecule type" value="Genomic_DNA"/>
</dbReference>
<keyword evidence="8 12" id="KW-0472">Membrane</keyword>
<dbReference type="PANTHER" id="PTHR12385:SF42">
    <property type="entry name" value="CHOLINE TRANSPORTER-LIKE PROTEIN 5"/>
    <property type="match status" value="1"/>
</dbReference>
<dbReference type="PANTHER" id="PTHR12385">
    <property type="entry name" value="CHOLINE TRANSPORTER-LIKE (SLC FAMILY 44)"/>
    <property type="match status" value="1"/>
</dbReference>
<protein>
    <recommendedName>
        <fullName evidence="12">Choline transporter-like protein</fullName>
    </recommendedName>
</protein>
<evidence type="ECO:0000256" key="11">
    <source>
        <dbReference type="ARBA" id="ARBA00037726"/>
    </source>
</evidence>
<feature type="transmembrane region" description="Helical" evidence="12">
    <location>
        <begin position="606"/>
        <end position="629"/>
    </location>
</feature>
<feature type="transmembrane region" description="Helical" evidence="12">
    <location>
        <begin position="361"/>
        <end position="385"/>
    </location>
</feature>
<organism evidence="13 14">
    <name type="scientific">Alosa alosa</name>
    <name type="common">allis shad</name>
    <dbReference type="NCBI Taxonomy" id="278164"/>
    <lineage>
        <taxon>Eukaryota</taxon>
        <taxon>Metazoa</taxon>
        <taxon>Chordata</taxon>
        <taxon>Craniata</taxon>
        <taxon>Vertebrata</taxon>
        <taxon>Euteleostomi</taxon>
        <taxon>Actinopterygii</taxon>
        <taxon>Neopterygii</taxon>
        <taxon>Teleostei</taxon>
        <taxon>Clupei</taxon>
        <taxon>Clupeiformes</taxon>
        <taxon>Clupeoidei</taxon>
        <taxon>Clupeidae</taxon>
        <taxon>Alosa</taxon>
    </lineage>
</organism>
<dbReference type="GO" id="GO:0005886">
    <property type="term" value="C:plasma membrane"/>
    <property type="evidence" value="ECO:0007669"/>
    <property type="project" value="UniProtKB-SubCell"/>
</dbReference>
<dbReference type="GO" id="GO:0015297">
    <property type="term" value="F:antiporter activity"/>
    <property type="evidence" value="ECO:0007669"/>
    <property type="project" value="UniProtKB-KW"/>
</dbReference>
<feature type="transmembrane region" description="Helical" evidence="12">
    <location>
        <begin position="506"/>
        <end position="528"/>
    </location>
</feature>
<evidence type="ECO:0000256" key="10">
    <source>
        <dbReference type="ARBA" id="ARBA00035093"/>
    </source>
</evidence>
<feature type="transmembrane region" description="Helical" evidence="12">
    <location>
        <begin position="458"/>
        <end position="485"/>
    </location>
</feature>
<keyword evidence="3" id="KW-0813">Transport</keyword>
<reference evidence="13" key="1">
    <citation type="submission" date="2020-10" db="EMBL/GenBank/DDBJ databases">
        <title>Chromosome-scale genome assembly of the Allis shad, Alosa alosa.</title>
        <authorList>
            <person name="Margot Z."/>
            <person name="Christophe K."/>
            <person name="Cabau C."/>
            <person name="Louis A."/>
            <person name="Berthelot C."/>
            <person name="Parey E."/>
            <person name="Roest Crollius H."/>
            <person name="Montfort J."/>
            <person name="Robinson-Rechavi M."/>
            <person name="Bucao C."/>
            <person name="Bouchez O."/>
            <person name="Gislard M."/>
            <person name="Lluch J."/>
            <person name="Milhes M."/>
            <person name="Lampietro C."/>
            <person name="Lopez Roques C."/>
            <person name="Donnadieu C."/>
            <person name="Braasch I."/>
            <person name="Desvignes T."/>
            <person name="Postlethwait J."/>
            <person name="Bobe J."/>
            <person name="Guiguen Y."/>
        </authorList>
    </citation>
    <scope>NUCLEOTIDE SEQUENCE</scope>
    <source>
        <strain evidence="13">M-15738</strain>
        <tissue evidence="13">Blood</tissue>
    </source>
</reference>